<reference evidence="2" key="1">
    <citation type="submission" date="2011-08" db="EMBL/GenBank/DDBJ databases">
        <authorList>
            <person name="Rombauts S."/>
        </authorList>
    </citation>
    <scope>NUCLEOTIDE SEQUENCE</scope>
    <source>
        <strain evidence="2">London</strain>
    </source>
</reference>
<protein>
    <submittedName>
        <fullName evidence="1">Uncharacterized protein</fullName>
    </submittedName>
</protein>
<dbReference type="HOGENOM" id="CLU_3419630_0_0_1"/>
<evidence type="ECO:0000313" key="2">
    <source>
        <dbReference type="Proteomes" id="UP000015104"/>
    </source>
</evidence>
<dbReference type="AlphaFoldDB" id="T1JY68"/>
<accession>T1JY68</accession>
<sequence length="25" mass="2939">MQHYETKVTKVTKGLKAFQRSFHSS</sequence>
<reference evidence="1" key="2">
    <citation type="submission" date="2015-06" db="UniProtKB">
        <authorList>
            <consortium name="EnsemblMetazoa"/>
        </authorList>
    </citation>
    <scope>IDENTIFICATION</scope>
</reference>
<proteinExistence type="predicted"/>
<keyword evidence="2" id="KW-1185">Reference proteome</keyword>
<name>T1JY68_TETUR</name>
<dbReference type="Proteomes" id="UP000015104">
    <property type="component" value="Unassembled WGS sequence"/>
</dbReference>
<evidence type="ECO:0000313" key="1">
    <source>
        <dbReference type="EnsemblMetazoa" id="tetur02g14550.1"/>
    </source>
</evidence>
<dbReference type="EMBL" id="CAEY01000848">
    <property type="status" value="NOT_ANNOTATED_CDS"/>
    <property type="molecule type" value="Genomic_DNA"/>
</dbReference>
<dbReference type="EnsemblMetazoa" id="tetur02g14550.1">
    <property type="protein sequence ID" value="tetur02g14550.1"/>
    <property type="gene ID" value="tetur02g14550"/>
</dbReference>
<organism evidence="1 2">
    <name type="scientific">Tetranychus urticae</name>
    <name type="common">Two-spotted spider mite</name>
    <dbReference type="NCBI Taxonomy" id="32264"/>
    <lineage>
        <taxon>Eukaryota</taxon>
        <taxon>Metazoa</taxon>
        <taxon>Ecdysozoa</taxon>
        <taxon>Arthropoda</taxon>
        <taxon>Chelicerata</taxon>
        <taxon>Arachnida</taxon>
        <taxon>Acari</taxon>
        <taxon>Acariformes</taxon>
        <taxon>Trombidiformes</taxon>
        <taxon>Prostigmata</taxon>
        <taxon>Eleutherengona</taxon>
        <taxon>Raphignathae</taxon>
        <taxon>Tetranychoidea</taxon>
        <taxon>Tetranychidae</taxon>
        <taxon>Tetranychus</taxon>
    </lineage>
</organism>